<evidence type="ECO:0000256" key="3">
    <source>
        <dbReference type="ARBA" id="ARBA00022679"/>
    </source>
</evidence>
<evidence type="ECO:0000313" key="7">
    <source>
        <dbReference type="Proteomes" id="UP000785625"/>
    </source>
</evidence>
<dbReference type="RefSeq" id="WP_204784803.1">
    <property type="nucleotide sequence ID" value="NZ_CALVGD010000034.1"/>
</dbReference>
<dbReference type="PROSITE" id="PS51186">
    <property type="entry name" value="GNAT"/>
    <property type="match status" value="1"/>
</dbReference>
<comment type="caution">
    <text evidence="6">The sequence shown here is derived from an EMBL/GenBank/DDBJ whole genome shotgun (WGS) entry which is preliminary data.</text>
</comment>
<comment type="similarity">
    <text evidence="1">Belongs to the acetyltransferase family. RimI subfamily.</text>
</comment>
<keyword evidence="2" id="KW-0963">Cytoplasm</keyword>
<keyword evidence="6" id="KW-0687">Ribonucleoprotein</keyword>
<dbReference type="PANTHER" id="PTHR43420">
    <property type="entry name" value="ACETYLTRANSFERASE"/>
    <property type="match status" value="1"/>
</dbReference>
<proteinExistence type="inferred from homology"/>
<dbReference type="Pfam" id="PF00583">
    <property type="entry name" value="Acetyltransf_1"/>
    <property type="match status" value="1"/>
</dbReference>
<dbReference type="InterPro" id="IPR016181">
    <property type="entry name" value="Acyl_CoA_acyltransferase"/>
</dbReference>
<accession>A0ABS2GYI7</accession>
<protein>
    <submittedName>
        <fullName evidence="6">Ribosomal protein S18-alanine N-acetyltransferase</fullName>
    </submittedName>
</protein>
<dbReference type="Gene3D" id="3.40.630.30">
    <property type="match status" value="1"/>
</dbReference>
<keyword evidence="4" id="KW-0012">Acyltransferase</keyword>
<dbReference type="InterPro" id="IPR006464">
    <property type="entry name" value="AcTrfase_RimI/Ard1"/>
</dbReference>
<evidence type="ECO:0000256" key="2">
    <source>
        <dbReference type="ARBA" id="ARBA00022490"/>
    </source>
</evidence>
<gene>
    <name evidence="6" type="primary">rimI</name>
    <name evidence="6" type="ORF">H5975_02805</name>
</gene>
<dbReference type="EMBL" id="JACJKU010000017">
    <property type="protein sequence ID" value="MBM6940429.1"/>
    <property type="molecule type" value="Genomic_DNA"/>
</dbReference>
<sequence length="184" mass="21646">MFKKFNRWLASFFDGINGQPINYEDHDVVVGNQRYKVVRGRRLDINQLLQIERQIYGGEPWDRQSFEIDMGRPNTLYLLLVDQNSQEMIAFIGASFNDYARDVHITNIGVIPKYQMHGLGTFLLHEVENQARQRQLLSMSLEVRRSNVTAQRLYTSLGFIKTQVREHYYHDDGEDAFNMLKKLN</sequence>
<evidence type="ECO:0000259" key="5">
    <source>
        <dbReference type="PROSITE" id="PS51186"/>
    </source>
</evidence>
<reference evidence="6 7" key="1">
    <citation type="journal article" date="2021" name="Sci. Rep.">
        <title>The distribution of antibiotic resistance genes in chicken gut microbiota commensals.</title>
        <authorList>
            <person name="Juricova H."/>
            <person name="Matiasovicova J."/>
            <person name="Kubasova T."/>
            <person name="Cejkova D."/>
            <person name="Rychlik I."/>
        </authorList>
    </citation>
    <scope>NUCLEOTIDE SEQUENCE [LARGE SCALE GENOMIC DNA]</scope>
    <source>
        <strain evidence="6 7">An574</strain>
    </source>
</reference>
<keyword evidence="6" id="KW-0689">Ribosomal protein</keyword>
<keyword evidence="3" id="KW-0808">Transferase</keyword>
<dbReference type="InterPro" id="IPR050680">
    <property type="entry name" value="YpeA/RimI_acetyltransf"/>
</dbReference>
<dbReference type="CDD" id="cd04301">
    <property type="entry name" value="NAT_SF"/>
    <property type="match status" value="1"/>
</dbReference>
<evidence type="ECO:0000256" key="4">
    <source>
        <dbReference type="ARBA" id="ARBA00023315"/>
    </source>
</evidence>
<name>A0ABS2GYI7_9LACO</name>
<feature type="domain" description="N-acetyltransferase" evidence="5">
    <location>
        <begin position="35"/>
        <end position="184"/>
    </location>
</feature>
<dbReference type="NCBIfam" id="TIGR01575">
    <property type="entry name" value="rimI"/>
    <property type="match status" value="1"/>
</dbReference>
<dbReference type="Proteomes" id="UP000785625">
    <property type="component" value="Unassembled WGS sequence"/>
</dbReference>
<keyword evidence="7" id="KW-1185">Reference proteome</keyword>
<dbReference type="GO" id="GO:0005840">
    <property type="term" value="C:ribosome"/>
    <property type="evidence" value="ECO:0007669"/>
    <property type="project" value="UniProtKB-KW"/>
</dbReference>
<organism evidence="6 7">
    <name type="scientific">Limosilactobacillus coleohominis</name>
    <dbReference type="NCBI Taxonomy" id="181675"/>
    <lineage>
        <taxon>Bacteria</taxon>
        <taxon>Bacillati</taxon>
        <taxon>Bacillota</taxon>
        <taxon>Bacilli</taxon>
        <taxon>Lactobacillales</taxon>
        <taxon>Lactobacillaceae</taxon>
        <taxon>Limosilactobacillus</taxon>
    </lineage>
</organism>
<evidence type="ECO:0000256" key="1">
    <source>
        <dbReference type="ARBA" id="ARBA00005395"/>
    </source>
</evidence>
<evidence type="ECO:0000313" key="6">
    <source>
        <dbReference type="EMBL" id="MBM6940429.1"/>
    </source>
</evidence>
<dbReference type="InterPro" id="IPR000182">
    <property type="entry name" value="GNAT_dom"/>
</dbReference>
<dbReference type="SUPFAM" id="SSF55729">
    <property type="entry name" value="Acyl-CoA N-acyltransferases (Nat)"/>
    <property type="match status" value="1"/>
</dbReference>
<dbReference type="PANTHER" id="PTHR43420:SF44">
    <property type="entry name" value="ACETYLTRANSFERASE YPEA"/>
    <property type="match status" value="1"/>
</dbReference>